<protein>
    <recommendedName>
        <fullName evidence="11">Uridylate kinase</fullName>
        <shortName evidence="11">UK</shortName>
        <ecNumber evidence="11">2.7.4.22</ecNumber>
    </recommendedName>
    <alternativeName>
        <fullName evidence="11">Uridine monophosphate kinase</fullName>
        <shortName evidence="11">UMP kinase</shortName>
        <shortName evidence="11">UMPK</shortName>
    </alternativeName>
</protein>
<comment type="subunit">
    <text evidence="11">Homohexamer.</text>
</comment>
<evidence type="ECO:0000256" key="1">
    <source>
        <dbReference type="ARBA" id="ARBA00004496"/>
    </source>
</evidence>
<dbReference type="InterPro" id="IPR036393">
    <property type="entry name" value="AceGlu_kinase-like_sf"/>
</dbReference>
<dbReference type="GO" id="GO:0033862">
    <property type="term" value="F:UMP kinase activity"/>
    <property type="evidence" value="ECO:0007669"/>
    <property type="project" value="UniProtKB-EC"/>
</dbReference>
<keyword evidence="6 11" id="KW-0547">Nucleotide-binding</keyword>
<evidence type="ECO:0000256" key="9">
    <source>
        <dbReference type="ARBA" id="ARBA00022975"/>
    </source>
</evidence>
<dbReference type="OrthoDB" id="372251at2157"/>
<evidence type="ECO:0000256" key="4">
    <source>
        <dbReference type="ARBA" id="ARBA00022490"/>
    </source>
</evidence>
<dbReference type="SUPFAM" id="SSF53633">
    <property type="entry name" value="Carbamate kinase-like"/>
    <property type="match status" value="1"/>
</dbReference>
<comment type="activity regulation">
    <text evidence="11">Inhibited by UTP.</text>
</comment>
<dbReference type="Proteomes" id="UP000245934">
    <property type="component" value="Unassembled WGS sequence"/>
</dbReference>
<dbReference type="EC" id="2.7.4.22" evidence="11"/>
<evidence type="ECO:0000313" key="14">
    <source>
        <dbReference type="Proteomes" id="UP000245934"/>
    </source>
</evidence>
<keyword evidence="9 11" id="KW-0665">Pyrimidine biosynthesis</keyword>
<comment type="caution">
    <text evidence="11">Lacks conserved residue(s) required for the propagation of feature annotation.</text>
</comment>
<gene>
    <name evidence="11 13" type="primary">pyrH</name>
    <name evidence="13" type="ORF">DLD82_07720</name>
</gene>
<feature type="binding site" evidence="11">
    <location>
        <position position="146"/>
    </location>
    <ligand>
        <name>ATP</name>
        <dbReference type="ChEBI" id="CHEBI:30616"/>
    </ligand>
</feature>
<dbReference type="CDD" id="cd04253">
    <property type="entry name" value="AAK_UMPK-PyrH-Pf"/>
    <property type="match status" value="1"/>
</dbReference>
<feature type="binding site" evidence="11">
    <location>
        <position position="149"/>
    </location>
    <ligand>
        <name>ATP</name>
        <dbReference type="ChEBI" id="CHEBI:30616"/>
    </ligand>
</feature>
<dbReference type="GO" id="GO:0006225">
    <property type="term" value="P:UDP biosynthetic process"/>
    <property type="evidence" value="ECO:0007669"/>
    <property type="project" value="TreeGrafter"/>
</dbReference>
<dbReference type="InterPro" id="IPR001048">
    <property type="entry name" value="Asp/Glu/Uridylate_kinase"/>
</dbReference>
<comment type="subcellular location">
    <subcellularLocation>
        <location evidence="1 11">Cytoplasm</location>
    </subcellularLocation>
</comment>
<dbReference type="EMBL" id="QGMZ01000015">
    <property type="protein sequence ID" value="PWR74774.1"/>
    <property type="molecule type" value="Genomic_DNA"/>
</dbReference>
<dbReference type="InterPro" id="IPR011817">
    <property type="entry name" value="Uridylate_kinase"/>
</dbReference>
<sequence length="234" mass="24573">MPTIVLSLGGSILLPGIDRPNIKPYISVLKRISAKNRLFVVVGGGGTARDYISLARTFNADEAFSDELGIMVTRLNATLLVGALGSSAYPKVVESHNEALCAAESGKIVVMGGITPGQTTDAVAAVLAERVDASLFINLTAVDGIYSADPKKDPAAKKYEKMTAAELLKVVIGQQAVAGVNTVMDIVAVKMVERCQIPLLVMDGRDPSLLEKTLDSGSYVGTLVSPDGENPFPL</sequence>
<evidence type="ECO:0000256" key="11">
    <source>
        <dbReference type="HAMAP-Rule" id="MF_01220"/>
    </source>
</evidence>
<dbReference type="AlphaFoldDB" id="A0A2V2N3N5"/>
<evidence type="ECO:0000256" key="3">
    <source>
        <dbReference type="ARBA" id="ARBA00007614"/>
    </source>
</evidence>
<comment type="function">
    <text evidence="11">Catalyzes the reversible phosphorylation of UMP to UDP.</text>
</comment>
<dbReference type="GO" id="GO:0005524">
    <property type="term" value="F:ATP binding"/>
    <property type="evidence" value="ECO:0007669"/>
    <property type="project" value="UniProtKB-KW"/>
</dbReference>
<keyword evidence="4 11" id="KW-0963">Cytoplasm</keyword>
<proteinExistence type="inferred from homology"/>
<evidence type="ECO:0000313" key="13">
    <source>
        <dbReference type="EMBL" id="PWR74774.1"/>
    </source>
</evidence>
<feature type="binding site" evidence="11">
    <location>
        <begin position="114"/>
        <end position="120"/>
    </location>
    <ligand>
        <name>UMP</name>
        <dbReference type="ChEBI" id="CHEBI:57865"/>
    </ligand>
</feature>
<feature type="binding site" evidence="11">
    <location>
        <position position="44"/>
    </location>
    <ligand>
        <name>UMP</name>
        <dbReference type="ChEBI" id="CHEBI:57865"/>
    </ligand>
</feature>
<comment type="catalytic activity">
    <reaction evidence="10 11">
        <text>UMP + ATP = UDP + ADP</text>
        <dbReference type="Rhea" id="RHEA:24400"/>
        <dbReference type="ChEBI" id="CHEBI:30616"/>
        <dbReference type="ChEBI" id="CHEBI:57865"/>
        <dbReference type="ChEBI" id="CHEBI:58223"/>
        <dbReference type="ChEBI" id="CHEBI:456216"/>
        <dbReference type="EC" id="2.7.4.22"/>
    </reaction>
</comment>
<evidence type="ECO:0000256" key="6">
    <source>
        <dbReference type="ARBA" id="ARBA00022741"/>
    </source>
</evidence>
<dbReference type="Pfam" id="PF00696">
    <property type="entry name" value="AA_kinase"/>
    <property type="match status" value="1"/>
</dbReference>
<dbReference type="PANTHER" id="PTHR42833">
    <property type="entry name" value="URIDYLATE KINASE"/>
    <property type="match status" value="1"/>
</dbReference>
<evidence type="ECO:0000256" key="2">
    <source>
        <dbReference type="ARBA" id="ARBA00004791"/>
    </source>
</evidence>
<evidence type="ECO:0000256" key="10">
    <source>
        <dbReference type="ARBA" id="ARBA00047767"/>
    </source>
</evidence>
<feature type="binding site" evidence="11">
    <location>
        <begin position="10"/>
        <end position="11"/>
    </location>
    <ligand>
        <name>ATP</name>
        <dbReference type="ChEBI" id="CHEBI:30616"/>
    </ligand>
</feature>
<keyword evidence="14" id="KW-1185">Reference proteome</keyword>
<organism evidence="13 14">
    <name type="scientific">Methanospirillum stamsii</name>
    <dbReference type="NCBI Taxonomy" id="1277351"/>
    <lineage>
        <taxon>Archaea</taxon>
        <taxon>Methanobacteriati</taxon>
        <taxon>Methanobacteriota</taxon>
        <taxon>Stenosarchaea group</taxon>
        <taxon>Methanomicrobia</taxon>
        <taxon>Methanomicrobiales</taxon>
        <taxon>Methanospirillaceae</taxon>
        <taxon>Methanospirillum</taxon>
    </lineage>
</organism>
<name>A0A2V2N3N5_9EURY</name>
<comment type="pathway">
    <text evidence="2 11">Pyrimidine metabolism; CTP biosynthesis via de novo pathway; UDP from UMP (UMPK route): step 1/1.</text>
</comment>
<evidence type="ECO:0000256" key="7">
    <source>
        <dbReference type="ARBA" id="ARBA00022777"/>
    </source>
</evidence>
<keyword evidence="8 11" id="KW-0067">ATP-binding</keyword>
<feature type="binding site" evidence="11">
    <location>
        <position position="66"/>
    </location>
    <ligand>
        <name>UMP</name>
        <dbReference type="ChEBI" id="CHEBI:57865"/>
    </ligand>
</feature>
<dbReference type="RefSeq" id="WP_109940537.1">
    <property type="nucleotide sequence ID" value="NZ_CP176366.1"/>
</dbReference>
<keyword evidence="7 11" id="KW-0418">Kinase</keyword>
<feature type="binding site" evidence="11">
    <location>
        <position position="49"/>
    </location>
    <ligand>
        <name>ATP</name>
        <dbReference type="ChEBI" id="CHEBI:30616"/>
    </ligand>
</feature>
<comment type="similarity">
    <text evidence="3 11">Belongs to the UMP kinase family.</text>
</comment>
<feature type="binding site" evidence="11">
    <location>
        <position position="140"/>
    </location>
    <ligand>
        <name>ATP</name>
        <dbReference type="ChEBI" id="CHEBI:30616"/>
    </ligand>
</feature>
<dbReference type="PIRSF" id="PIRSF005650">
    <property type="entry name" value="Uridylate_kin"/>
    <property type="match status" value="1"/>
</dbReference>
<evidence type="ECO:0000256" key="5">
    <source>
        <dbReference type="ARBA" id="ARBA00022679"/>
    </source>
</evidence>
<evidence type="ECO:0000259" key="12">
    <source>
        <dbReference type="Pfam" id="PF00696"/>
    </source>
</evidence>
<feature type="domain" description="Aspartate/glutamate/uridylate kinase" evidence="12">
    <location>
        <begin position="3"/>
        <end position="202"/>
    </location>
</feature>
<dbReference type="Gene3D" id="3.40.1160.10">
    <property type="entry name" value="Acetylglutamate kinase-like"/>
    <property type="match status" value="1"/>
</dbReference>
<dbReference type="PANTHER" id="PTHR42833:SF4">
    <property type="entry name" value="URIDYLATE KINASE PUMPKIN, CHLOROPLASTIC"/>
    <property type="match status" value="1"/>
</dbReference>
<comment type="caution">
    <text evidence="13">The sequence shown here is derived from an EMBL/GenBank/DDBJ whole genome shotgun (WGS) entry which is preliminary data.</text>
</comment>
<dbReference type="HAMAP" id="MF_01220_A">
    <property type="entry name" value="PyrH_A"/>
    <property type="match status" value="1"/>
</dbReference>
<reference evidence="13 14" key="1">
    <citation type="submission" date="2018-05" db="EMBL/GenBank/DDBJ databases">
        <title>Draft genome of Methanospirillum stamsii Pt1.</title>
        <authorList>
            <person name="Dueholm M.S."/>
            <person name="Nielsen P.H."/>
            <person name="Bakmann L.F."/>
            <person name="Otzen D.E."/>
        </authorList>
    </citation>
    <scope>NUCLEOTIDE SEQUENCE [LARGE SCALE GENOMIC DNA]</scope>
    <source>
        <strain evidence="13 14">Pt1</strain>
    </source>
</reference>
<keyword evidence="5 11" id="KW-0808">Transferase</keyword>
<dbReference type="UniPathway" id="UPA00159">
    <property type="reaction ID" value="UER00275"/>
</dbReference>
<dbReference type="GeneID" id="97610616"/>
<feature type="binding site" evidence="11">
    <location>
        <position position="45"/>
    </location>
    <ligand>
        <name>ATP</name>
        <dbReference type="ChEBI" id="CHEBI:30616"/>
    </ligand>
</feature>
<dbReference type="InterPro" id="IPR011818">
    <property type="entry name" value="Uridylate_kinase_arch/spir"/>
</dbReference>
<accession>A0A2V2N3N5</accession>
<evidence type="ECO:0000256" key="8">
    <source>
        <dbReference type="ARBA" id="ARBA00022840"/>
    </source>
</evidence>
<dbReference type="GO" id="GO:0005737">
    <property type="term" value="C:cytoplasm"/>
    <property type="evidence" value="ECO:0007669"/>
    <property type="project" value="UniProtKB-SubCell"/>
</dbReference>
<dbReference type="GO" id="GO:0044210">
    <property type="term" value="P:'de novo' CTP biosynthetic process"/>
    <property type="evidence" value="ECO:0007669"/>
    <property type="project" value="UniProtKB-UniRule"/>
</dbReference>
<dbReference type="NCBIfam" id="TIGR02076">
    <property type="entry name" value="pyrH_arch"/>
    <property type="match status" value="1"/>
</dbReference>